<evidence type="ECO:0000256" key="4">
    <source>
        <dbReference type="ARBA" id="ARBA00022737"/>
    </source>
</evidence>
<comment type="similarity">
    <text evidence="1 10">Belongs to the glycosyl hydrolase 28 family.</text>
</comment>
<evidence type="ECO:0000256" key="7">
    <source>
        <dbReference type="ARBA" id="ARBA00023295"/>
    </source>
</evidence>
<dbReference type="GO" id="GO:0045490">
    <property type="term" value="P:pectin catabolic process"/>
    <property type="evidence" value="ECO:0007669"/>
    <property type="project" value="TreeGrafter"/>
</dbReference>
<dbReference type="GO" id="GO:0071555">
    <property type="term" value="P:cell wall organization"/>
    <property type="evidence" value="ECO:0007669"/>
    <property type="project" value="UniProtKB-KW"/>
</dbReference>
<dbReference type="SUPFAM" id="SSF51126">
    <property type="entry name" value="Pectin lyase-like"/>
    <property type="match status" value="1"/>
</dbReference>
<keyword evidence="7 10" id="KW-0326">Glycosidase</keyword>
<keyword evidence="8" id="KW-0961">Cell wall biogenesis/degradation</keyword>
<keyword evidence="6" id="KW-1015">Disulfide bond</keyword>
<keyword evidence="3" id="KW-0732">Signal</keyword>
<comment type="catalytic activity">
    <reaction evidence="9">
        <text>(1,4-alpha-D-galacturonosyl)n+m + H2O = (1,4-alpha-D-galacturonosyl)n + (1,4-alpha-D-galacturonosyl)m.</text>
        <dbReference type="EC" id="3.2.1.15"/>
    </reaction>
</comment>
<name>U4UFQ4_DENPD</name>
<dbReference type="Proteomes" id="UP000030742">
    <property type="component" value="Unassembled WGS sequence"/>
</dbReference>
<sequence>MSKLRVLFRTVLEKHPIIGNSVVYGTLCVAAEASQQTINKKILNKPSQPLDLETIGRYGIYGTGIGGPLLAPYTDYQNVTSLYIEPCILSTFDDVEEAVKCQQIIVDNLAVPAGQTLKLNLTEGAEVIFRGNISFGFEHWDGPLVTINGTGITVRGDYDSVLDGLGQSYWDGQGGWSNSKPQFFTIEAFGSTFRDIKVINSPKDVVQITNSDNVLFTNWIIDDLAGDPGIAEAGKEGHNTDAFDVWNSTNVIISDSVIFNQDDCVALRCGENITVSNLYCHGGHGLSISVGFSNDSIALNTIQNVSFVNSVMDGGRNGIHVKTHVDGGIGNITGVIYKNITMRAITYNGILIQENYQNKPPSDTLSDVEPKNNIPIRDLVLEDVTGSVGSSATPVEIICADEGCFNWIWSGVRITGEQENKCNFEPDGYSCTDNSSELVR</sequence>
<keyword evidence="5 10" id="KW-0378">Hydrolase</keyword>
<accession>U4UFQ4</accession>
<dbReference type="InterPro" id="IPR011050">
    <property type="entry name" value="Pectin_lyase_fold/virulence"/>
</dbReference>
<reference evidence="11 12" key="1">
    <citation type="journal article" date="2013" name="Genome Biol.">
        <title>Draft genome of the mountain pine beetle, Dendroctonus ponderosae Hopkins, a major forest pest.</title>
        <authorList>
            <person name="Keeling C.I."/>
            <person name="Yuen M.M."/>
            <person name="Liao N.Y."/>
            <person name="Docking T.R."/>
            <person name="Chan S.K."/>
            <person name="Taylor G.A."/>
            <person name="Palmquist D.L."/>
            <person name="Jackman S.D."/>
            <person name="Nguyen A."/>
            <person name="Li M."/>
            <person name="Henderson H."/>
            <person name="Janes J.K."/>
            <person name="Zhao Y."/>
            <person name="Pandoh P."/>
            <person name="Moore R."/>
            <person name="Sperling F.A."/>
            <person name="Huber D.P."/>
            <person name="Birol I."/>
            <person name="Jones S.J."/>
            <person name="Bohlmann J."/>
        </authorList>
    </citation>
    <scope>NUCLEOTIDE SEQUENCE</scope>
</reference>
<dbReference type="Pfam" id="PF00295">
    <property type="entry name" value="Glyco_hydro_28"/>
    <property type="match status" value="1"/>
</dbReference>
<keyword evidence="4" id="KW-0677">Repeat</keyword>
<dbReference type="InterPro" id="IPR006626">
    <property type="entry name" value="PbH1"/>
</dbReference>
<proteinExistence type="inferred from homology"/>
<dbReference type="GO" id="GO:0004650">
    <property type="term" value="F:polygalacturonase activity"/>
    <property type="evidence" value="ECO:0007669"/>
    <property type="project" value="UniProtKB-EC"/>
</dbReference>
<dbReference type="EMBL" id="KB632168">
    <property type="protein sequence ID" value="ERL89411.1"/>
    <property type="molecule type" value="Genomic_DNA"/>
</dbReference>
<dbReference type="SMART" id="SM00710">
    <property type="entry name" value="PbH1"/>
    <property type="match status" value="6"/>
</dbReference>
<evidence type="ECO:0000256" key="8">
    <source>
        <dbReference type="ARBA" id="ARBA00023316"/>
    </source>
</evidence>
<dbReference type="OrthoDB" id="430207at2759"/>
<evidence type="ECO:0000256" key="2">
    <source>
        <dbReference type="ARBA" id="ARBA00012736"/>
    </source>
</evidence>
<evidence type="ECO:0000256" key="10">
    <source>
        <dbReference type="RuleBase" id="RU361169"/>
    </source>
</evidence>
<organism evidence="11 12">
    <name type="scientific">Dendroctonus ponderosae</name>
    <name type="common">Mountain pine beetle</name>
    <dbReference type="NCBI Taxonomy" id="77166"/>
    <lineage>
        <taxon>Eukaryota</taxon>
        <taxon>Metazoa</taxon>
        <taxon>Ecdysozoa</taxon>
        <taxon>Arthropoda</taxon>
        <taxon>Hexapoda</taxon>
        <taxon>Insecta</taxon>
        <taxon>Pterygota</taxon>
        <taxon>Neoptera</taxon>
        <taxon>Endopterygota</taxon>
        <taxon>Coleoptera</taxon>
        <taxon>Polyphaga</taxon>
        <taxon>Cucujiformia</taxon>
        <taxon>Curculionidae</taxon>
        <taxon>Scolytinae</taxon>
        <taxon>Dendroctonus</taxon>
    </lineage>
</organism>
<evidence type="ECO:0000256" key="9">
    <source>
        <dbReference type="ARBA" id="ARBA00034074"/>
    </source>
</evidence>
<evidence type="ECO:0000256" key="6">
    <source>
        <dbReference type="ARBA" id="ARBA00023157"/>
    </source>
</evidence>
<evidence type="ECO:0000256" key="1">
    <source>
        <dbReference type="ARBA" id="ARBA00008834"/>
    </source>
</evidence>
<evidence type="ECO:0000256" key="3">
    <source>
        <dbReference type="ARBA" id="ARBA00022729"/>
    </source>
</evidence>
<evidence type="ECO:0000313" key="12">
    <source>
        <dbReference type="Proteomes" id="UP000030742"/>
    </source>
</evidence>
<dbReference type="Gene3D" id="2.160.20.10">
    <property type="entry name" value="Single-stranded right-handed beta-helix, Pectin lyase-like"/>
    <property type="match status" value="1"/>
</dbReference>
<protein>
    <recommendedName>
        <fullName evidence="2">endo-polygalacturonase</fullName>
        <ecNumber evidence="2">3.2.1.15</ecNumber>
    </recommendedName>
</protein>
<dbReference type="InterPro" id="IPR050434">
    <property type="entry name" value="Glycosyl_hydrlase_28"/>
</dbReference>
<gene>
    <name evidence="11" type="ORF">D910_06779</name>
</gene>
<dbReference type="AlphaFoldDB" id="U4UFQ4"/>
<dbReference type="STRING" id="77166.U4UFQ4"/>
<dbReference type="InterPro" id="IPR012334">
    <property type="entry name" value="Pectin_lyas_fold"/>
</dbReference>
<dbReference type="InterPro" id="IPR000743">
    <property type="entry name" value="Glyco_hydro_28"/>
</dbReference>
<dbReference type="GO" id="GO:0005576">
    <property type="term" value="C:extracellular region"/>
    <property type="evidence" value="ECO:0007669"/>
    <property type="project" value="TreeGrafter"/>
</dbReference>
<evidence type="ECO:0000256" key="5">
    <source>
        <dbReference type="ARBA" id="ARBA00022801"/>
    </source>
</evidence>
<dbReference type="EC" id="3.2.1.15" evidence="2"/>
<dbReference type="PANTHER" id="PTHR31884:SF1">
    <property type="entry name" value="POLYGALACTURONASE"/>
    <property type="match status" value="1"/>
</dbReference>
<dbReference type="PANTHER" id="PTHR31884">
    <property type="entry name" value="POLYGALACTURONASE"/>
    <property type="match status" value="1"/>
</dbReference>
<evidence type="ECO:0000313" key="11">
    <source>
        <dbReference type="EMBL" id="ERL89411.1"/>
    </source>
</evidence>